<gene>
    <name evidence="6" type="ORF">L21SP2_2217</name>
</gene>
<dbReference type="CDD" id="cd13775">
    <property type="entry name" value="SPFH_eoslipins_u3"/>
    <property type="match status" value="1"/>
</dbReference>
<keyword evidence="7" id="KW-1185">Reference proteome</keyword>
<dbReference type="SMART" id="SM00244">
    <property type="entry name" value="PHB"/>
    <property type="match status" value="1"/>
</dbReference>
<dbReference type="KEGG" id="slr:L21SP2_2217"/>
<dbReference type="Pfam" id="PF01145">
    <property type="entry name" value="Band_7"/>
    <property type="match status" value="1"/>
</dbReference>
<organism evidence="6 7">
    <name type="scientific">Salinispira pacifica</name>
    <dbReference type="NCBI Taxonomy" id="1307761"/>
    <lineage>
        <taxon>Bacteria</taxon>
        <taxon>Pseudomonadati</taxon>
        <taxon>Spirochaetota</taxon>
        <taxon>Spirochaetia</taxon>
        <taxon>Spirochaetales</taxon>
        <taxon>Spirochaetaceae</taxon>
        <taxon>Salinispira</taxon>
    </lineage>
</organism>
<keyword evidence="4" id="KW-1133">Transmembrane helix</keyword>
<feature type="transmembrane region" description="Helical" evidence="4">
    <location>
        <begin position="78"/>
        <end position="95"/>
    </location>
</feature>
<dbReference type="STRING" id="1307761.L21SP2_2217"/>
<keyword evidence="4" id="KW-0472">Membrane</keyword>
<comment type="similarity">
    <text evidence="2">Belongs to the band 7/mec-2 family.</text>
</comment>
<reference evidence="6 7" key="1">
    <citation type="journal article" date="2015" name="Stand. Genomic Sci.">
        <title>Complete genome sequence and description of Salinispira pacifica gen. nov., sp. nov., a novel spirochaete isolated form a hypersaline microbial mat.</title>
        <authorList>
            <person name="Ben Hania W."/>
            <person name="Joseph M."/>
            <person name="Schumann P."/>
            <person name="Bunk B."/>
            <person name="Fiebig A."/>
            <person name="Sproer C."/>
            <person name="Klenk H.P."/>
            <person name="Fardeau M.L."/>
            <person name="Spring S."/>
        </authorList>
    </citation>
    <scope>NUCLEOTIDE SEQUENCE [LARGE SCALE GENOMIC DNA]</scope>
    <source>
        <strain evidence="6 7">L21-RPul-D2</strain>
    </source>
</reference>
<feature type="transmembrane region" description="Helical" evidence="4">
    <location>
        <begin position="25"/>
        <end position="47"/>
    </location>
</feature>
<accession>V5WIY6</accession>
<dbReference type="OrthoDB" id="9809197at2"/>
<dbReference type="eggNOG" id="COG0330">
    <property type="taxonomic scope" value="Bacteria"/>
</dbReference>
<dbReference type="InterPro" id="IPR001972">
    <property type="entry name" value="Stomatin_HflK_fam"/>
</dbReference>
<dbReference type="PANTHER" id="PTHR10264">
    <property type="entry name" value="BAND 7 PROTEIN-RELATED"/>
    <property type="match status" value="1"/>
</dbReference>
<feature type="compositionally biased region" description="Basic and acidic residues" evidence="3">
    <location>
        <begin position="368"/>
        <end position="381"/>
    </location>
</feature>
<feature type="domain" description="Band 7" evidence="5">
    <location>
        <begin position="129"/>
        <end position="287"/>
    </location>
</feature>
<feature type="region of interest" description="Disordered" evidence="3">
    <location>
        <begin position="367"/>
        <end position="408"/>
    </location>
</feature>
<evidence type="ECO:0000256" key="3">
    <source>
        <dbReference type="SAM" id="MobiDB-lite"/>
    </source>
</evidence>
<comment type="subcellular location">
    <subcellularLocation>
        <location evidence="1">Membrane</location>
        <topology evidence="1">Single-pass membrane protein</topology>
    </subcellularLocation>
</comment>
<dbReference type="GO" id="GO:0006508">
    <property type="term" value="P:proteolysis"/>
    <property type="evidence" value="ECO:0007669"/>
    <property type="project" value="UniProtKB-KW"/>
</dbReference>
<evidence type="ECO:0000259" key="5">
    <source>
        <dbReference type="SMART" id="SM00244"/>
    </source>
</evidence>
<dbReference type="InterPro" id="IPR036013">
    <property type="entry name" value="Band_7/SPFH_dom_sf"/>
</dbReference>
<feature type="compositionally biased region" description="Basic and acidic residues" evidence="3">
    <location>
        <begin position="394"/>
        <end position="408"/>
    </location>
</feature>
<proteinExistence type="inferred from homology"/>
<dbReference type="GO" id="GO:0005886">
    <property type="term" value="C:plasma membrane"/>
    <property type="evidence" value="ECO:0007669"/>
    <property type="project" value="InterPro"/>
</dbReference>
<dbReference type="Proteomes" id="UP000018680">
    <property type="component" value="Chromosome"/>
</dbReference>
<dbReference type="PANTHER" id="PTHR10264:SF19">
    <property type="entry name" value="AT06885P-RELATED"/>
    <property type="match status" value="1"/>
</dbReference>
<feature type="transmembrane region" description="Helical" evidence="4">
    <location>
        <begin position="53"/>
        <end position="73"/>
    </location>
</feature>
<dbReference type="FunFam" id="3.30.479.30:FF:000004">
    <property type="entry name" value="Putative membrane protease family, stomatin"/>
    <property type="match status" value="1"/>
</dbReference>
<dbReference type="HOGENOM" id="CLU_024949_3_3_12"/>
<dbReference type="AlphaFoldDB" id="V5WIY6"/>
<keyword evidence="6" id="KW-0645">Protease</keyword>
<keyword evidence="4" id="KW-0812">Transmembrane</keyword>
<dbReference type="GO" id="GO:0008233">
    <property type="term" value="F:peptidase activity"/>
    <property type="evidence" value="ECO:0007669"/>
    <property type="project" value="UniProtKB-KW"/>
</dbReference>
<evidence type="ECO:0000256" key="2">
    <source>
        <dbReference type="ARBA" id="ARBA00008164"/>
    </source>
</evidence>
<dbReference type="GO" id="GO:0098552">
    <property type="term" value="C:side of membrane"/>
    <property type="evidence" value="ECO:0007669"/>
    <property type="project" value="UniProtKB-ARBA"/>
</dbReference>
<name>V5WIY6_9SPIO</name>
<evidence type="ECO:0000256" key="4">
    <source>
        <dbReference type="SAM" id="Phobius"/>
    </source>
</evidence>
<dbReference type="PRINTS" id="PR00721">
    <property type="entry name" value="STOMATIN"/>
</dbReference>
<evidence type="ECO:0000256" key="1">
    <source>
        <dbReference type="ARBA" id="ARBA00004167"/>
    </source>
</evidence>
<dbReference type="InterPro" id="IPR043202">
    <property type="entry name" value="Band-7_stomatin-like"/>
</dbReference>
<keyword evidence="6" id="KW-0378">Hydrolase</keyword>
<dbReference type="InterPro" id="IPR001107">
    <property type="entry name" value="Band_7"/>
</dbReference>
<dbReference type="EMBL" id="CP006939">
    <property type="protein sequence ID" value="AHC15580.1"/>
    <property type="molecule type" value="Genomic_DNA"/>
</dbReference>
<sequence length="408" mass="45062">MEKHFNALNRIKNPMPRVQKGDFRFSIYSFFSMLGIFAVFAGMQWLIAGGVNLEIIIRGSIALAAAALVYLLLPRWSALILVIIISQGIALVPLPREVLSALPSGAGASPGPWDGIALAGLVLAVLSGPSVQLIFQWEKAVVLRLGKFHRVRDPGIFLLVPVMDRCTAFVDTRIRVTDFSVEKILTSDTVPVHVDALAFWMIWDPGRAILEVEDYISAVTLSAQAALRDSIGKYSLTTLLSERDTLYREIQTILDAKTNPWGITILSVEFTDIILPDDLQDVMSKKAQAEREKEARLYLAQAEYDIAVEMSRASRQYNGDSEALNLRAMNMVYDSMKTRGSMVMLPSGVLERMNMGTTLGVSAFAESAMKDGDSPAEHEDPVTAEPQSDTNNQNKRDTPQERDPGRKS</sequence>
<evidence type="ECO:0000313" key="6">
    <source>
        <dbReference type="EMBL" id="AHC15580.1"/>
    </source>
</evidence>
<evidence type="ECO:0000313" key="7">
    <source>
        <dbReference type="Proteomes" id="UP000018680"/>
    </source>
</evidence>
<feature type="transmembrane region" description="Helical" evidence="4">
    <location>
        <begin position="115"/>
        <end position="135"/>
    </location>
</feature>
<dbReference type="SUPFAM" id="SSF117892">
    <property type="entry name" value="Band 7/SPFH domain"/>
    <property type="match status" value="1"/>
</dbReference>
<protein>
    <submittedName>
        <fullName evidence="6">Putative membrane protease</fullName>
    </submittedName>
</protein>
<dbReference type="Gene3D" id="6.10.250.2090">
    <property type="match status" value="1"/>
</dbReference>
<dbReference type="RefSeq" id="WP_024268484.1">
    <property type="nucleotide sequence ID" value="NC_023035.1"/>
</dbReference>
<dbReference type="Gene3D" id="3.30.479.30">
    <property type="entry name" value="Band 7 domain"/>
    <property type="match status" value="1"/>
</dbReference>